<evidence type="ECO:0000313" key="1">
    <source>
        <dbReference type="EMBL" id="WDB30130.1"/>
    </source>
</evidence>
<organism evidence="1 2">
    <name type="scientific">Escherichia albertii</name>
    <dbReference type="NCBI Taxonomy" id="208962"/>
    <lineage>
        <taxon>Bacteria</taxon>
        <taxon>Pseudomonadati</taxon>
        <taxon>Pseudomonadota</taxon>
        <taxon>Gammaproteobacteria</taxon>
        <taxon>Enterobacterales</taxon>
        <taxon>Enterobacteriaceae</taxon>
        <taxon>Escherichia</taxon>
    </lineage>
</organism>
<sequence>MVDFSRITGGWESPEWVIFAVQAMVRFVLQDVPPDAAYPAYG</sequence>
<proteinExistence type="predicted"/>
<dbReference type="Proteomes" id="UP001219219">
    <property type="component" value="Chromosome"/>
</dbReference>
<dbReference type="RefSeq" id="WP_254901809.1">
    <property type="nucleotide sequence ID" value="NZ_BBVI01000011.1"/>
</dbReference>
<dbReference type="EMBL" id="CP117562">
    <property type="protein sequence ID" value="WDB30130.1"/>
    <property type="molecule type" value="Genomic_DNA"/>
</dbReference>
<evidence type="ECO:0000313" key="2">
    <source>
        <dbReference type="Proteomes" id="UP001219219"/>
    </source>
</evidence>
<protein>
    <submittedName>
        <fullName evidence="1">Uncharacterized protein</fullName>
    </submittedName>
</protein>
<accession>A0AAX3MLY7</accession>
<name>A0AAX3MLY7_ESCAL</name>
<reference evidence="1" key="1">
    <citation type="submission" date="2023-02" db="EMBL/GenBank/DDBJ databases">
        <title>Escherichia albertii as a potential enteropathogen in the light of epidemiological and genomic studies.</title>
        <authorList>
            <person name="Leszczynska K."/>
            <person name="Swiecicka I."/>
            <person name="Daniluk T."/>
            <person name="Lebensztejn D."/>
            <person name="Chmielewska S."/>
            <person name="Leszczynska D."/>
            <person name="Gawor J."/>
            <person name="Kliber M."/>
        </authorList>
    </citation>
    <scope>NUCLEOTIDE SEQUENCE</scope>
    <source>
        <strain evidence="1">BIA_7</strain>
    </source>
</reference>
<dbReference type="AlphaFoldDB" id="A0AAX3MLY7"/>
<gene>
    <name evidence="1" type="ORF">PS049_04040</name>
</gene>